<keyword evidence="3" id="KW-1185">Reference proteome</keyword>
<dbReference type="Proteomes" id="UP000281406">
    <property type="component" value="Unassembled WGS sequence"/>
</dbReference>
<feature type="region of interest" description="Disordered" evidence="1">
    <location>
        <begin position="251"/>
        <end position="270"/>
    </location>
</feature>
<dbReference type="AlphaFoldDB" id="A0A3N0Z007"/>
<reference evidence="2 3" key="1">
    <citation type="submission" date="2018-10" db="EMBL/GenBank/DDBJ databases">
        <title>Genome assembly for a Yunnan-Guizhou Plateau 3E fish, Anabarilius grahami (Regan), and its evolutionary and genetic applications.</title>
        <authorList>
            <person name="Jiang W."/>
        </authorList>
    </citation>
    <scope>NUCLEOTIDE SEQUENCE [LARGE SCALE GENOMIC DNA]</scope>
    <source>
        <strain evidence="2">AG-KIZ</strain>
        <tissue evidence="2">Muscle</tissue>
    </source>
</reference>
<proteinExistence type="predicted"/>
<dbReference type="EMBL" id="RJVU01018281">
    <property type="protein sequence ID" value="ROL51885.1"/>
    <property type="molecule type" value="Genomic_DNA"/>
</dbReference>
<evidence type="ECO:0000313" key="2">
    <source>
        <dbReference type="EMBL" id="ROL51885.1"/>
    </source>
</evidence>
<accession>A0A3N0Z007</accession>
<organism evidence="2 3">
    <name type="scientific">Anabarilius grahami</name>
    <name type="common">Kanglang fish</name>
    <name type="synonym">Barilius grahami</name>
    <dbReference type="NCBI Taxonomy" id="495550"/>
    <lineage>
        <taxon>Eukaryota</taxon>
        <taxon>Metazoa</taxon>
        <taxon>Chordata</taxon>
        <taxon>Craniata</taxon>
        <taxon>Vertebrata</taxon>
        <taxon>Euteleostomi</taxon>
        <taxon>Actinopterygii</taxon>
        <taxon>Neopterygii</taxon>
        <taxon>Teleostei</taxon>
        <taxon>Ostariophysi</taxon>
        <taxon>Cypriniformes</taxon>
        <taxon>Xenocyprididae</taxon>
        <taxon>Xenocypridinae</taxon>
        <taxon>Xenocypridinae incertae sedis</taxon>
        <taxon>Anabarilius</taxon>
    </lineage>
</organism>
<evidence type="ECO:0008006" key="4">
    <source>
        <dbReference type="Google" id="ProtNLM"/>
    </source>
</evidence>
<dbReference type="OrthoDB" id="412719at2759"/>
<sequence length="270" mass="29902">MGKKKDLSAAEKHQIVQCLGQGMKILDILRKLKCDHNTVKRFVADSEHRRVRADKVRVRKVSARQIHRIKRAAAKMPLQSSKQVFEAAGASGVPRTSRWQNIILDSPHEPAWFRPWANVLVKHNSSAPSSTASMVAVRAIFGLMSLGHPSVMTALQSNSHSPRFDPHASGGTVRCFGRNFKASSRKALMFSGMNWCDSHPNPNPKRGVTPSVPQSDEQGNVGVRPRGSVNHKRIAEHGVICQLGWLQKKKSTKGLSMKPASSDLHHVRKL</sequence>
<protein>
    <recommendedName>
        <fullName evidence="4">Tc3 transposase DNA binding domain-containing protein</fullName>
    </recommendedName>
</protein>
<evidence type="ECO:0000313" key="3">
    <source>
        <dbReference type="Proteomes" id="UP000281406"/>
    </source>
</evidence>
<feature type="region of interest" description="Disordered" evidence="1">
    <location>
        <begin position="200"/>
        <end position="226"/>
    </location>
</feature>
<gene>
    <name evidence="2" type="ORF">DPX16_19404</name>
</gene>
<evidence type="ECO:0000256" key="1">
    <source>
        <dbReference type="SAM" id="MobiDB-lite"/>
    </source>
</evidence>
<comment type="caution">
    <text evidence="2">The sequence shown here is derived from an EMBL/GenBank/DDBJ whole genome shotgun (WGS) entry which is preliminary data.</text>
</comment>
<name>A0A3N0Z007_ANAGA</name>